<reference evidence="2 3" key="1">
    <citation type="submission" date="2019-04" db="EMBL/GenBank/DDBJ databases">
        <title>An improved genome assembly and genetic linkage map for asparagus bean, Vigna unguiculata ssp. sesquipedialis.</title>
        <authorList>
            <person name="Xia Q."/>
            <person name="Zhang R."/>
            <person name="Dong Y."/>
        </authorList>
    </citation>
    <scope>NUCLEOTIDE SEQUENCE [LARGE SCALE GENOMIC DNA]</scope>
    <source>
        <tissue evidence="2">Leaf</tissue>
    </source>
</reference>
<name>A0A4D6L6Q4_VIGUN</name>
<feature type="region of interest" description="Disordered" evidence="1">
    <location>
        <begin position="43"/>
        <end position="68"/>
    </location>
</feature>
<evidence type="ECO:0000313" key="2">
    <source>
        <dbReference type="EMBL" id="QCD84104.1"/>
    </source>
</evidence>
<evidence type="ECO:0000313" key="3">
    <source>
        <dbReference type="Proteomes" id="UP000501690"/>
    </source>
</evidence>
<organism evidence="2 3">
    <name type="scientific">Vigna unguiculata</name>
    <name type="common">Cowpea</name>
    <dbReference type="NCBI Taxonomy" id="3917"/>
    <lineage>
        <taxon>Eukaryota</taxon>
        <taxon>Viridiplantae</taxon>
        <taxon>Streptophyta</taxon>
        <taxon>Embryophyta</taxon>
        <taxon>Tracheophyta</taxon>
        <taxon>Spermatophyta</taxon>
        <taxon>Magnoliopsida</taxon>
        <taxon>eudicotyledons</taxon>
        <taxon>Gunneridae</taxon>
        <taxon>Pentapetalae</taxon>
        <taxon>rosids</taxon>
        <taxon>fabids</taxon>
        <taxon>Fabales</taxon>
        <taxon>Fabaceae</taxon>
        <taxon>Papilionoideae</taxon>
        <taxon>50 kb inversion clade</taxon>
        <taxon>NPAAA clade</taxon>
        <taxon>indigoferoid/millettioid clade</taxon>
        <taxon>Phaseoleae</taxon>
        <taxon>Vigna</taxon>
    </lineage>
</organism>
<sequence>MWLSKVVWRTRLSKVELGEGWRKPMERAGKWVEEVMRKARPSLEEQEGEERMEKKKREEKEAVKLIWR</sequence>
<protein>
    <submittedName>
        <fullName evidence="2">Uncharacterized protein</fullName>
    </submittedName>
</protein>
<dbReference type="AlphaFoldDB" id="A0A4D6L6Q4"/>
<dbReference type="EMBL" id="CP039346">
    <property type="protein sequence ID" value="QCD84104.1"/>
    <property type="molecule type" value="Genomic_DNA"/>
</dbReference>
<keyword evidence="3" id="KW-1185">Reference proteome</keyword>
<evidence type="ECO:0000256" key="1">
    <source>
        <dbReference type="SAM" id="MobiDB-lite"/>
    </source>
</evidence>
<proteinExistence type="predicted"/>
<gene>
    <name evidence="2" type="ORF">DEO72_LG2g4454</name>
</gene>
<accession>A0A4D6L6Q4</accession>
<dbReference type="Proteomes" id="UP000501690">
    <property type="component" value="Linkage Group LG2"/>
</dbReference>